<evidence type="ECO:0000256" key="5">
    <source>
        <dbReference type="RuleBase" id="RU003582"/>
    </source>
</evidence>
<dbReference type="EC" id="7.1.1.-" evidence="3"/>
<sequence length="215" mass="24389">MTNGISILPHTRPETGDTAVEAMAARVTAALGPSVVSHTIAFGELTLVVQASNIVFALTYLRDDPACAFRCFIDLCGVDYPQREKRFDVVYHLLSLRHNARIRVKVQTDEVTPVPSIIEVYPAANWFEREAYDLYGILFSGHPDLRRLLTDYGFEGHPLRKDFPLTGFVEVRYDQDEGRVVYEPVQLTQEFRNFDFLSPWEGTDYVLPGDEKKSA</sequence>
<comment type="catalytic activity">
    <reaction evidence="3 5">
        <text>a quinone + NADH + 5 H(+)(in) = a quinol + NAD(+) + 4 H(+)(out)</text>
        <dbReference type="Rhea" id="RHEA:57888"/>
        <dbReference type="ChEBI" id="CHEBI:15378"/>
        <dbReference type="ChEBI" id="CHEBI:24646"/>
        <dbReference type="ChEBI" id="CHEBI:57540"/>
        <dbReference type="ChEBI" id="CHEBI:57945"/>
        <dbReference type="ChEBI" id="CHEBI:132124"/>
    </reaction>
</comment>
<comment type="subcellular location">
    <subcellularLocation>
        <location evidence="3">Cell membrane</location>
        <topology evidence="3">Peripheral membrane protein</topology>
        <orientation evidence="3">Cytoplasmic side</orientation>
    </subcellularLocation>
</comment>
<keyword evidence="2 3" id="KW-0813">Transport</keyword>
<organism evidence="7 8">
    <name type="scientific">Methylobacterium aerolatum</name>
    <dbReference type="NCBI Taxonomy" id="418708"/>
    <lineage>
        <taxon>Bacteria</taxon>
        <taxon>Pseudomonadati</taxon>
        <taxon>Pseudomonadota</taxon>
        <taxon>Alphaproteobacteria</taxon>
        <taxon>Hyphomicrobiales</taxon>
        <taxon>Methylobacteriaceae</taxon>
        <taxon>Methylobacterium</taxon>
    </lineage>
</organism>
<dbReference type="RefSeq" id="WP_238206101.1">
    <property type="nucleotide sequence ID" value="NZ_BPQE01000025.1"/>
</dbReference>
<protein>
    <recommendedName>
        <fullName evidence="3">NADH-quinone oxidoreductase subunit C</fullName>
        <ecNumber evidence="3">7.1.1.-</ecNumber>
    </recommendedName>
    <alternativeName>
        <fullName evidence="3">NADH dehydrogenase I subunit C</fullName>
    </alternativeName>
    <alternativeName>
        <fullName evidence="3">NDH-1 subunit C</fullName>
    </alternativeName>
</protein>
<dbReference type="InterPro" id="IPR020396">
    <property type="entry name" value="NADH_UbQ_OxRdtase_CS"/>
</dbReference>
<evidence type="ECO:0000256" key="2">
    <source>
        <dbReference type="ARBA" id="ARBA00022448"/>
    </source>
</evidence>
<dbReference type="PANTHER" id="PTHR10884">
    <property type="entry name" value="NADH DEHYDROGENASE UBIQUINONE IRON-SULFUR PROTEIN 3"/>
    <property type="match status" value="1"/>
</dbReference>
<dbReference type="HAMAP" id="MF_01357">
    <property type="entry name" value="NDH1_NuoC"/>
    <property type="match status" value="1"/>
</dbReference>
<evidence type="ECO:0000313" key="7">
    <source>
        <dbReference type="EMBL" id="MDQ0448036.1"/>
    </source>
</evidence>
<dbReference type="NCBIfam" id="NF004730">
    <property type="entry name" value="PRK06074.1-1"/>
    <property type="match status" value="1"/>
</dbReference>
<keyword evidence="8" id="KW-1185">Reference proteome</keyword>
<dbReference type="Proteomes" id="UP001231124">
    <property type="component" value="Unassembled WGS sequence"/>
</dbReference>
<reference evidence="7 8" key="1">
    <citation type="submission" date="2023-07" db="EMBL/GenBank/DDBJ databases">
        <title>Genomic Encyclopedia of Type Strains, Phase IV (KMG-IV): sequencing the most valuable type-strain genomes for metagenomic binning, comparative biology and taxonomic classification.</title>
        <authorList>
            <person name="Goeker M."/>
        </authorList>
    </citation>
    <scope>NUCLEOTIDE SEQUENCE [LARGE SCALE GENOMIC DNA]</scope>
    <source>
        <strain evidence="7 8">DSM 19013</strain>
    </source>
</reference>
<feature type="domain" description="NADH:ubiquinone oxidoreductase 30kDa subunit" evidence="6">
    <location>
        <begin position="48"/>
        <end position="168"/>
    </location>
</feature>
<comment type="similarity">
    <text evidence="1 3 4">Belongs to the complex I 30 kDa subunit family.</text>
</comment>
<dbReference type="InterPro" id="IPR010218">
    <property type="entry name" value="NADH_DH_suC"/>
</dbReference>
<keyword evidence="3" id="KW-1003">Cell membrane</keyword>
<evidence type="ECO:0000256" key="1">
    <source>
        <dbReference type="ARBA" id="ARBA00007569"/>
    </source>
</evidence>
<accession>A0ABU0I0B0</accession>
<keyword evidence="3 5" id="KW-0874">Quinone</keyword>
<evidence type="ECO:0000256" key="4">
    <source>
        <dbReference type="RuleBase" id="RU003456"/>
    </source>
</evidence>
<comment type="subunit">
    <text evidence="3">NDH-1 is composed of 14 different subunits. Subunits NuoB, C, D, E, F, and G constitute the peripheral sector of the complex.</text>
</comment>
<keyword evidence="3 4" id="KW-1278">Translocase</keyword>
<name>A0ABU0I0B0_9HYPH</name>
<comment type="caution">
    <text evidence="7">The sequence shown here is derived from an EMBL/GenBank/DDBJ whole genome shotgun (WGS) entry which is preliminary data.</text>
</comment>
<evidence type="ECO:0000313" key="8">
    <source>
        <dbReference type="Proteomes" id="UP001231124"/>
    </source>
</evidence>
<dbReference type="SUPFAM" id="SSF143243">
    <property type="entry name" value="Nqo5-like"/>
    <property type="match status" value="1"/>
</dbReference>
<dbReference type="NCBIfam" id="NF004733">
    <property type="entry name" value="PRK06074.1-5"/>
    <property type="match status" value="1"/>
</dbReference>
<gene>
    <name evidence="3" type="primary">nuoC</name>
    <name evidence="7" type="ORF">QO012_002541</name>
</gene>
<dbReference type="PANTHER" id="PTHR10884:SF14">
    <property type="entry name" value="NADH DEHYDROGENASE [UBIQUINONE] IRON-SULFUR PROTEIN 3, MITOCHONDRIAL"/>
    <property type="match status" value="1"/>
</dbReference>
<keyword evidence="3" id="KW-0830">Ubiquinone</keyword>
<proteinExistence type="inferred from homology"/>
<dbReference type="PROSITE" id="PS00542">
    <property type="entry name" value="COMPLEX1_30K"/>
    <property type="match status" value="1"/>
</dbReference>
<dbReference type="Gene3D" id="3.30.460.80">
    <property type="entry name" value="NADH:ubiquinone oxidoreductase, 30kDa subunit"/>
    <property type="match status" value="1"/>
</dbReference>
<dbReference type="NCBIfam" id="TIGR01961">
    <property type="entry name" value="NuoC_fam"/>
    <property type="match status" value="1"/>
</dbReference>
<dbReference type="InterPro" id="IPR037232">
    <property type="entry name" value="NADH_quin_OxRdtase_su_C/D-like"/>
</dbReference>
<evidence type="ECO:0000256" key="3">
    <source>
        <dbReference type="HAMAP-Rule" id="MF_01357"/>
    </source>
</evidence>
<dbReference type="InterPro" id="IPR001268">
    <property type="entry name" value="NADH_UbQ_OxRdtase_30kDa_su"/>
</dbReference>
<dbReference type="Pfam" id="PF00329">
    <property type="entry name" value="Complex1_30kDa"/>
    <property type="match status" value="1"/>
</dbReference>
<keyword evidence="3" id="KW-0472">Membrane</keyword>
<dbReference type="EMBL" id="JAUSVP010000006">
    <property type="protein sequence ID" value="MDQ0448036.1"/>
    <property type="molecule type" value="Genomic_DNA"/>
</dbReference>
<comment type="function">
    <text evidence="3">NDH-1 shuttles electrons from NADH, via FMN and iron-sulfur (Fe-S) centers, to quinones in the respiratory chain. The immediate electron acceptor for the enzyme in this species is believed to be ubiquinone. Couples the redox reaction to proton translocation (for every two electrons transferred, four hydrogen ions are translocated across the cytoplasmic membrane), and thus conserves the redox energy in a proton gradient.</text>
</comment>
<evidence type="ECO:0000259" key="6">
    <source>
        <dbReference type="Pfam" id="PF00329"/>
    </source>
</evidence>
<keyword evidence="3 4" id="KW-0520">NAD</keyword>